<dbReference type="AlphaFoldDB" id="A0AAV3ADJ9"/>
<name>A0AAV3ADJ9_PYXAD</name>
<dbReference type="PANTHER" id="PTHR11430:SF32">
    <property type="entry name" value="CHLOROPLASTIC LIPOCALIN"/>
    <property type="match status" value="1"/>
</dbReference>
<dbReference type="PANTHER" id="PTHR11430">
    <property type="entry name" value="LIPOCALIN"/>
    <property type="match status" value="1"/>
</dbReference>
<organism evidence="3 4">
    <name type="scientific">Pyxicephalus adspersus</name>
    <name type="common">African bullfrog</name>
    <dbReference type="NCBI Taxonomy" id="30357"/>
    <lineage>
        <taxon>Eukaryota</taxon>
        <taxon>Metazoa</taxon>
        <taxon>Chordata</taxon>
        <taxon>Craniata</taxon>
        <taxon>Vertebrata</taxon>
        <taxon>Euteleostomi</taxon>
        <taxon>Amphibia</taxon>
        <taxon>Batrachia</taxon>
        <taxon>Anura</taxon>
        <taxon>Neobatrachia</taxon>
        <taxon>Ranoidea</taxon>
        <taxon>Pyxicephalidae</taxon>
        <taxon>Pyxicephalinae</taxon>
        <taxon>Pyxicephalus</taxon>
    </lineage>
</organism>
<dbReference type="Pfam" id="PF00061">
    <property type="entry name" value="Lipocalin"/>
    <property type="match status" value="1"/>
</dbReference>
<evidence type="ECO:0000259" key="2">
    <source>
        <dbReference type="Pfam" id="PF00061"/>
    </source>
</evidence>
<gene>
    <name evidence="3" type="ORF">GDO54_018002</name>
</gene>
<reference evidence="3" key="1">
    <citation type="thesis" date="2020" institute="ProQuest LLC" country="789 East Eisenhower Parkway, Ann Arbor, MI, USA">
        <title>Comparative Genomics and Chromosome Evolution.</title>
        <authorList>
            <person name="Mudd A.B."/>
        </authorList>
    </citation>
    <scope>NUCLEOTIDE SEQUENCE</scope>
    <source>
        <strain evidence="3">1538</strain>
        <tissue evidence="3">Blood</tissue>
    </source>
</reference>
<proteinExistence type="inferred from homology"/>
<evidence type="ECO:0000313" key="4">
    <source>
        <dbReference type="Proteomes" id="UP001181693"/>
    </source>
</evidence>
<keyword evidence="4" id="KW-1185">Reference proteome</keyword>
<accession>A0AAV3ADJ9</accession>
<dbReference type="InterPro" id="IPR002345">
    <property type="entry name" value="Lipocalin"/>
</dbReference>
<comment type="similarity">
    <text evidence="1">Belongs to the calycin superfamily. Lipocalin family.</text>
</comment>
<feature type="domain" description="Lipocalin/cytosolic fatty-acid binding" evidence="2">
    <location>
        <begin position="19"/>
        <end position="161"/>
    </location>
</feature>
<evidence type="ECO:0000256" key="1">
    <source>
        <dbReference type="ARBA" id="ARBA00006889"/>
    </source>
</evidence>
<dbReference type="EMBL" id="DYDO01000007">
    <property type="protein sequence ID" value="DBA21345.1"/>
    <property type="molecule type" value="Genomic_DNA"/>
</dbReference>
<dbReference type="InterPro" id="IPR012674">
    <property type="entry name" value="Calycin"/>
</dbReference>
<sequence length="169" mass="19277">MECAWSMCEKENPPYMILGQWTGVAAASNCKPFVQMRKTQVKAEHMPPPVNDYSFQNGKMKSTAAFQTAKDCQQMDTEMTIVEPGHYKSKTPYGENEIVIAGTDYTSFLFEYTQTKNGLDICVTVKLLGRTEKLSEEKIKQFKDNLKSLGLTEENYIKFHDKGNHASYY</sequence>
<dbReference type="GO" id="GO:0036094">
    <property type="term" value="F:small molecule binding"/>
    <property type="evidence" value="ECO:0007669"/>
    <property type="project" value="InterPro"/>
</dbReference>
<dbReference type="InterPro" id="IPR000566">
    <property type="entry name" value="Lipocln_cytosolic_FA-bd_dom"/>
</dbReference>
<protein>
    <recommendedName>
        <fullName evidence="2">Lipocalin/cytosolic fatty-acid binding domain-containing protein</fullName>
    </recommendedName>
</protein>
<dbReference type="Proteomes" id="UP001181693">
    <property type="component" value="Unassembled WGS sequence"/>
</dbReference>
<dbReference type="SUPFAM" id="SSF50814">
    <property type="entry name" value="Lipocalins"/>
    <property type="match status" value="1"/>
</dbReference>
<comment type="caution">
    <text evidence="3">The sequence shown here is derived from an EMBL/GenBank/DDBJ whole genome shotgun (WGS) entry which is preliminary data.</text>
</comment>
<dbReference type="Gene3D" id="2.40.128.20">
    <property type="match status" value="1"/>
</dbReference>
<evidence type="ECO:0000313" key="3">
    <source>
        <dbReference type="EMBL" id="DBA21345.1"/>
    </source>
</evidence>